<accession>V6F6R3</accession>
<dbReference type="Pfam" id="PF04542">
    <property type="entry name" value="Sigma70_r2"/>
    <property type="match status" value="1"/>
</dbReference>
<keyword evidence="3 6" id="KW-0731">Sigma factor</keyword>
<evidence type="ECO:0000313" key="9">
    <source>
        <dbReference type="EMBL" id="CDK99996.1"/>
    </source>
</evidence>
<keyword evidence="10" id="KW-1185">Reference proteome</keyword>
<evidence type="ECO:0000259" key="7">
    <source>
        <dbReference type="Pfam" id="PF04542"/>
    </source>
</evidence>
<dbReference type="SUPFAM" id="SSF88659">
    <property type="entry name" value="Sigma3 and sigma4 domains of RNA polymerase sigma factors"/>
    <property type="match status" value="1"/>
</dbReference>
<dbReference type="CDD" id="cd06171">
    <property type="entry name" value="Sigma70_r4"/>
    <property type="match status" value="1"/>
</dbReference>
<dbReference type="Pfam" id="PF08281">
    <property type="entry name" value="Sigma70_r4_2"/>
    <property type="match status" value="1"/>
</dbReference>
<evidence type="ECO:0000256" key="4">
    <source>
        <dbReference type="ARBA" id="ARBA00023125"/>
    </source>
</evidence>
<keyword evidence="4 6" id="KW-0238">DNA-binding</keyword>
<feature type="domain" description="RNA polymerase sigma-70 region 2" evidence="7">
    <location>
        <begin position="33"/>
        <end position="101"/>
    </location>
</feature>
<dbReference type="NCBIfam" id="TIGR02937">
    <property type="entry name" value="sigma70-ECF"/>
    <property type="match status" value="1"/>
</dbReference>
<reference evidence="9 10" key="1">
    <citation type="journal article" date="2014" name="Genome Announc.">
        <title>Complete genome sequence of Magnetospirillum gryphiswaldense MSR-1.</title>
        <authorList>
            <person name="Wang X."/>
            <person name="Wang Q."/>
            <person name="Zhang W."/>
            <person name="Wang Y."/>
            <person name="Li L."/>
            <person name="Wen T."/>
            <person name="Zhang T."/>
            <person name="Zhang Y."/>
            <person name="Xu J."/>
            <person name="Hu J."/>
            <person name="Li S."/>
            <person name="Liu L."/>
            <person name="Liu J."/>
            <person name="Jiang W."/>
            <person name="Tian J."/>
            <person name="Li Y."/>
            <person name="Schuler D."/>
            <person name="Wang L."/>
            <person name="Li J."/>
        </authorList>
    </citation>
    <scope>NUCLEOTIDE SEQUENCE [LARGE SCALE GENOMIC DNA]</scope>
    <source>
        <strain evidence="10">DSM 6361 / JCM 21280 / NBRC 15271 / MSR-1</strain>
    </source>
</reference>
<comment type="similarity">
    <text evidence="1 6">Belongs to the sigma-70 factor family. ECF subfamily.</text>
</comment>
<dbReference type="PANTHER" id="PTHR43133:SF62">
    <property type="entry name" value="RNA POLYMERASE SIGMA FACTOR SIGZ"/>
    <property type="match status" value="1"/>
</dbReference>
<feature type="domain" description="RNA polymerase sigma factor 70 region 4 type 2" evidence="8">
    <location>
        <begin position="130"/>
        <end position="182"/>
    </location>
</feature>
<dbReference type="InterPro" id="IPR039425">
    <property type="entry name" value="RNA_pol_sigma-70-like"/>
</dbReference>
<proteinExistence type="inferred from homology"/>
<organism evidence="9 10">
    <name type="scientific">Magnetospirillum gryphiswaldense (strain DSM 6361 / JCM 21280 / NBRC 15271 / MSR-1)</name>
    <dbReference type="NCBI Taxonomy" id="431944"/>
    <lineage>
        <taxon>Bacteria</taxon>
        <taxon>Pseudomonadati</taxon>
        <taxon>Pseudomonadota</taxon>
        <taxon>Alphaproteobacteria</taxon>
        <taxon>Rhodospirillales</taxon>
        <taxon>Rhodospirillaceae</taxon>
        <taxon>Magnetospirillum</taxon>
    </lineage>
</organism>
<dbReference type="HOGENOM" id="CLU_047691_9_3_5"/>
<protein>
    <recommendedName>
        <fullName evidence="6">RNA polymerase sigma factor</fullName>
    </recommendedName>
</protein>
<dbReference type="PANTHER" id="PTHR43133">
    <property type="entry name" value="RNA POLYMERASE ECF-TYPE SIGMA FACTO"/>
    <property type="match status" value="1"/>
</dbReference>
<dbReference type="InterPro" id="IPR013324">
    <property type="entry name" value="RNA_pol_sigma_r3/r4-like"/>
</dbReference>
<keyword evidence="5 6" id="KW-0804">Transcription</keyword>
<name>V6F6R3_MAGGM</name>
<dbReference type="InterPro" id="IPR013325">
    <property type="entry name" value="RNA_pol_sigma_r2"/>
</dbReference>
<dbReference type="InterPro" id="IPR013249">
    <property type="entry name" value="RNA_pol_sigma70_r4_t2"/>
</dbReference>
<dbReference type="PROSITE" id="PS01063">
    <property type="entry name" value="SIGMA70_ECF"/>
    <property type="match status" value="1"/>
</dbReference>
<dbReference type="InterPro" id="IPR014284">
    <property type="entry name" value="RNA_pol_sigma-70_dom"/>
</dbReference>
<dbReference type="eggNOG" id="COG1595">
    <property type="taxonomic scope" value="Bacteria"/>
</dbReference>
<sequence length="191" mass="21553">MVQDEAITPENHVLSHWLLCVGRDRDRQAFAKLFQYYAPRLKTYMRKLGSDGAVADDLVQEAMLTVWRKAEVFDPAKASAGTWIFTIARNLRIDRFRREGRPEVDPADPLLVVDDRAGADDALATRQSGERLRQALHTLPGDQAKVVELSFYEECPHVEIADRLGIPLGTVKSRLRLAMSRLRAALGDDVR</sequence>
<dbReference type="Gene3D" id="1.10.1740.10">
    <property type="match status" value="1"/>
</dbReference>
<evidence type="ECO:0000256" key="1">
    <source>
        <dbReference type="ARBA" id="ARBA00010641"/>
    </source>
</evidence>
<dbReference type="EMBL" id="HG794546">
    <property type="protein sequence ID" value="CDK99996.1"/>
    <property type="molecule type" value="Genomic_DNA"/>
</dbReference>
<dbReference type="GO" id="GO:0016987">
    <property type="term" value="F:sigma factor activity"/>
    <property type="evidence" value="ECO:0007669"/>
    <property type="project" value="UniProtKB-KW"/>
</dbReference>
<dbReference type="InterPro" id="IPR000838">
    <property type="entry name" value="RNA_pol_sigma70_ECF_CS"/>
</dbReference>
<dbReference type="Proteomes" id="UP000018922">
    <property type="component" value="Chromosome I"/>
</dbReference>
<evidence type="ECO:0000256" key="6">
    <source>
        <dbReference type="RuleBase" id="RU000716"/>
    </source>
</evidence>
<evidence type="ECO:0000256" key="3">
    <source>
        <dbReference type="ARBA" id="ARBA00023082"/>
    </source>
</evidence>
<dbReference type="GO" id="GO:0003677">
    <property type="term" value="F:DNA binding"/>
    <property type="evidence" value="ECO:0007669"/>
    <property type="project" value="UniProtKB-KW"/>
</dbReference>
<dbReference type="AlphaFoldDB" id="V6F6R3"/>
<dbReference type="KEGG" id="mgy:MGMSRv2__2781"/>
<dbReference type="InterPro" id="IPR007627">
    <property type="entry name" value="RNA_pol_sigma70_r2"/>
</dbReference>
<gene>
    <name evidence="9" type="primary">sigK</name>
    <name evidence="9" type="ordered locus">MGMSRv2__2781</name>
</gene>
<dbReference type="InterPro" id="IPR036388">
    <property type="entry name" value="WH-like_DNA-bd_sf"/>
</dbReference>
<evidence type="ECO:0000256" key="2">
    <source>
        <dbReference type="ARBA" id="ARBA00023015"/>
    </source>
</evidence>
<evidence type="ECO:0000313" key="10">
    <source>
        <dbReference type="Proteomes" id="UP000018922"/>
    </source>
</evidence>
<dbReference type="Gene3D" id="1.10.10.10">
    <property type="entry name" value="Winged helix-like DNA-binding domain superfamily/Winged helix DNA-binding domain"/>
    <property type="match status" value="1"/>
</dbReference>
<keyword evidence="2 6" id="KW-0805">Transcription regulation</keyword>
<dbReference type="GO" id="GO:0006352">
    <property type="term" value="P:DNA-templated transcription initiation"/>
    <property type="evidence" value="ECO:0007669"/>
    <property type="project" value="InterPro"/>
</dbReference>
<evidence type="ECO:0000259" key="8">
    <source>
        <dbReference type="Pfam" id="PF08281"/>
    </source>
</evidence>
<evidence type="ECO:0000256" key="5">
    <source>
        <dbReference type="ARBA" id="ARBA00023163"/>
    </source>
</evidence>
<dbReference type="STRING" id="1430440.MGMSRv2__2781"/>
<dbReference type="SUPFAM" id="SSF88946">
    <property type="entry name" value="Sigma2 domain of RNA polymerase sigma factors"/>
    <property type="match status" value="1"/>
</dbReference>